<dbReference type="GO" id="GO:0030170">
    <property type="term" value="F:pyridoxal phosphate binding"/>
    <property type="evidence" value="ECO:0007669"/>
    <property type="project" value="UniProtKB-UniRule"/>
</dbReference>
<feature type="binding site" evidence="5">
    <location>
        <begin position="294"/>
        <end position="297"/>
    </location>
    <ligand>
        <name>pyridoxal 5'-phosphate</name>
        <dbReference type="ChEBI" id="CHEBI:597326"/>
    </ligand>
</feature>
<evidence type="ECO:0000256" key="5">
    <source>
        <dbReference type="HAMAP-Rule" id="MF_02120"/>
    </source>
</evidence>
<feature type="modified residue" description="N6-(pyridoxal phosphate)lysine" evidence="5 7">
    <location>
        <position position="74"/>
    </location>
</feature>
<dbReference type="PRINTS" id="PR01179">
    <property type="entry name" value="ODADCRBXLASE"/>
</dbReference>
<accession>A0A0P6XZH0</accession>
<gene>
    <name evidence="5" type="primary">lysA</name>
    <name evidence="11" type="ORF">ADN01_14765</name>
</gene>
<evidence type="ECO:0000256" key="7">
    <source>
        <dbReference type="PIRSR" id="PIRSR600183-50"/>
    </source>
</evidence>
<feature type="active site" description="Proton donor" evidence="7">
    <location>
        <position position="365"/>
    </location>
</feature>
<dbReference type="Gene3D" id="2.40.37.10">
    <property type="entry name" value="Lyase, Ornithine Decarboxylase, Chain A, domain 1"/>
    <property type="match status" value="1"/>
</dbReference>
<dbReference type="EC" id="4.1.1.20" evidence="5 6"/>
<feature type="binding site" evidence="5">
    <location>
        <position position="252"/>
    </location>
    <ligand>
        <name>pyridoxal 5'-phosphate</name>
        <dbReference type="ChEBI" id="CHEBI:597326"/>
    </ligand>
</feature>
<comment type="similarity">
    <text evidence="5">Belongs to the Orn/Lys/Arg decarboxylase class-II family. LysA subfamily.</text>
</comment>
<dbReference type="Pfam" id="PF02784">
    <property type="entry name" value="Orn_Arg_deC_N"/>
    <property type="match status" value="1"/>
</dbReference>
<dbReference type="Gene3D" id="3.20.20.10">
    <property type="entry name" value="Alanine racemase"/>
    <property type="match status" value="1"/>
</dbReference>
<keyword evidence="3 5" id="KW-0663">Pyridoxal phosphate</keyword>
<dbReference type="InterPro" id="IPR000183">
    <property type="entry name" value="Orn/DAP/Arg_de-COase"/>
</dbReference>
<keyword evidence="5" id="KW-0028">Amino-acid biosynthesis</keyword>
<evidence type="ECO:0000256" key="6">
    <source>
        <dbReference type="NCBIfam" id="TIGR01048"/>
    </source>
</evidence>
<dbReference type="UniPathway" id="UPA00034">
    <property type="reaction ID" value="UER00027"/>
</dbReference>
<comment type="pathway">
    <text evidence="5 8">Amino-acid biosynthesis; L-lysine biosynthesis via DAP pathway; L-lysine from DL-2,6-diaminopimelate: step 1/1.</text>
</comment>
<dbReference type="AlphaFoldDB" id="A0A0P6XZH0"/>
<organism evidence="11 12">
    <name type="scientific">Levilinea saccharolytica</name>
    <dbReference type="NCBI Taxonomy" id="229921"/>
    <lineage>
        <taxon>Bacteria</taxon>
        <taxon>Bacillati</taxon>
        <taxon>Chloroflexota</taxon>
        <taxon>Anaerolineae</taxon>
        <taxon>Anaerolineales</taxon>
        <taxon>Anaerolineaceae</taxon>
        <taxon>Levilinea</taxon>
    </lineage>
</organism>
<comment type="function">
    <text evidence="5">Specifically catalyzes the decarboxylation of meso-diaminopimelate (meso-DAP) to L-lysine.</text>
</comment>
<evidence type="ECO:0000256" key="2">
    <source>
        <dbReference type="ARBA" id="ARBA00022793"/>
    </source>
</evidence>
<dbReference type="InterPro" id="IPR009006">
    <property type="entry name" value="Ala_racemase/Decarboxylase_C"/>
</dbReference>
<dbReference type="InterPro" id="IPR029066">
    <property type="entry name" value="PLP-binding_barrel"/>
</dbReference>
<dbReference type="CDD" id="cd06828">
    <property type="entry name" value="PLPDE_III_DapDC"/>
    <property type="match status" value="1"/>
</dbReference>
<reference evidence="11 12" key="1">
    <citation type="submission" date="2015-07" db="EMBL/GenBank/DDBJ databases">
        <title>Genome sequence of Levilinea saccharolytica DSM 16555.</title>
        <authorList>
            <person name="Hemp J."/>
            <person name="Ward L.M."/>
            <person name="Pace L.A."/>
            <person name="Fischer W.W."/>
        </authorList>
    </citation>
    <scope>NUCLEOTIDE SEQUENCE [LARGE SCALE GENOMIC DNA]</scope>
    <source>
        <strain evidence="11 12">KIBI-1</strain>
    </source>
</reference>
<dbReference type="EMBL" id="LGCM01000055">
    <property type="protein sequence ID" value="KPL78520.1"/>
    <property type="molecule type" value="Genomic_DNA"/>
</dbReference>
<sequence length="437" mass="48187">MQPTDDFSIFPITTRVNAAGRLSIAGHDLKSLAETYGTPLYVYDGATIRHQAERLQSLFRQYYPGEAAVAYAVKAYFSHALAVKMAEMGLGADVVSYGEIRIAQQAGFPAEGIHLHGNNKSQPELEAALAWGVQAIVVDSLDEMRYLEDLARKNQRRARIWLRITPDLRVNTHPHIETSHADSKFGLHIQNGEAAEAIRFCKNSPHFHLVGLHTHLGSQIFQAEPYRKAIEMLYEVADAEGFVPEEISPGGGWGVRYTEADGPDDAEAWVRTVSEAVAAANHQRGWKLPKVILEPGRWMVARAGVALYRVGSQKMTPNGTHIVAIDGGLADNPRVALYGAQYTARVVERPSDPPTEAMRVVGKFCESGDVLIPHILLPPVQRGELLATPAAGAYQLSMSSNYNFAARPAVVWLEEGRVEVMQCCEQPEQPGWWVYTP</sequence>
<dbReference type="InterPro" id="IPR022643">
    <property type="entry name" value="De-COase2_C"/>
</dbReference>
<dbReference type="GO" id="GO:0008836">
    <property type="term" value="F:diaminopimelate decarboxylase activity"/>
    <property type="evidence" value="ECO:0007669"/>
    <property type="project" value="UniProtKB-UniRule"/>
</dbReference>
<protein>
    <recommendedName>
        <fullName evidence="5 6">Diaminopimelate decarboxylase</fullName>
        <shortName evidence="5">DAP decarboxylase</shortName>
        <shortName evidence="5">DAPDC</shortName>
        <ecNumber evidence="5 6">4.1.1.20</ecNumber>
    </recommendedName>
</protein>
<evidence type="ECO:0000256" key="3">
    <source>
        <dbReference type="ARBA" id="ARBA00022898"/>
    </source>
</evidence>
<evidence type="ECO:0000259" key="10">
    <source>
        <dbReference type="Pfam" id="PF02784"/>
    </source>
</evidence>
<comment type="cofactor">
    <cofactor evidence="1 5 7 8">
        <name>pyridoxal 5'-phosphate</name>
        <dbReference type="ChEBI" id="CHEBI:597326"/>
    </cofactor>
</comment>
<comment type="subunit">
    <text evidence="5">Homodimer.</text>
</comment>
<evidence type="ECO:0000259" key="9">
    <source>
        <dbReference type="Pfam" id="PF00278"/>
    </source>
</evidence>
<name>A0A0P6XZH0_9CHLR</name>
<dbReference type="InterPro" id="IPR022644">
    <property type="entry name" value="De-COase2_N"/>
</dbReference>
<dbReference type="SUPFAM" id="SSF51419">
    <property type="entry name" value="PLP-binding barrel"/>
    <property type="match status" value="1"/>
</dbReference>
<evidence type="ECO:0000256" key="1">
    <source>
        <dbReference type="ARBA" id="ARBA00001933"/>
    </source>
</evidence>
<feature type="binding site" evidence="5">
    <location>
        <position position="334"/>
    </location>
    <ligand>
        <name>substrate</name>
    </ligand>
</feature>
<dbReference type="PATRIC" id="fig|229921.5.peg.954"/>
<feature type="domain" description="Orn/DAP/Arg decarboxylase 2 C-terminal" evidence="9">
    <location>
        <begin position="41"/>
        <end position="392"/>
    </location>
</feature>
<feature type="binding site" evidence="5">
    <location>
        <position position="394"/>
    </location>
    <ligand>
        <name>pyridoxal 5'-phosphate</name>
        <dbReference type="ChEBI" id="CHEBI:597326"/>
    </ligand>
</feature>
<dbReference type="Pfam" id="PF00278">
    <property type="entry name" value="Orn_DAP_Arg_deC"/>
    <property type="match status" value="1"/>
</dbReference>
<feature type="binding site" evidence="5">
    <location>
        <position position="366"/>
    </location>
    <ligand>
        <name>substrate</name>
    </ligand>
</feature>
<keyword evidence="4 5" id="KW-0456">Lyase</keyword>
<dbReference type="FunFam" id="3.20.20.10:FF:000003">
    <property type="entry name" value="Diaminopimelate decarboxylase"/>
    <property type="match status" value="1"/>
</dbReference>
<dbReference type="PRINTS" id="PR01181">
    <property type="entry name" value="DAPDCRBXLASE"/>
</dbReference>
<feature type="binding site" evidence="5">
    <location>
        <position position="338"/>
    </location>
    <ligand>
        <name>substrate</name>
    </ligand>
</feature>
<feature type="binding site" evidence="5">
    <location>
        <position position="297"/>
    </location>
    <ligand>
        <name>substrate</name>
    </ligand>
</feature>
<dbReference type="InterPro" id="IPR002986">
    <property type="entry name" value="DAP_deCOOHase_LysA"/>
</dbReference>
<comment type="catalytic activity">
    <reaction evidence="5 8">
        <text>meso-2,6-diaminopimelate + H(+) = L-lysine + CO2</text>
        <dbReference type="Rhea" id="RHEA:15101"/>
        <dbReference type="ChEBI" id="CHEBI:15378"/>
        <dbReference type="ChEBI" id="CHEBI:16526"/>
        <dbReference type="ChEBI" id="CHEBI:32551"/>
        <dbReference type="ChEBI" id="CHEBI:57791"/>
        <dbReference type="EC" id="4.1.1.20"/>
    </reaction>
</comment>
<comment type="caution">
    <text evidence="11">The sequence shown here is derived from an EMBL/GenBank/DDBJ whole genome shotgun (WGS) entry which is preliminary data.</text>
</comment>
<evidence type="ECO:0000256" key="4">
    <source>
        <dbReference type="ARBA" id="ARBA00023239"/>
    </source>
</evidence>
<dbReference type="RefSeq" id="WP_237483130.1">
    <property type="nucleotide sequence ID" value="NZ_DF967974.1"/>
</dbReference>
<dbReference type="SUPFAM" id="SSF50621">
    <property type="entry name" value="Alanine racemase C-terminal domain-like"/>
    <property type="match status" value="1"/>
</dbReference>
<dbReference type="PANTHER" id="PTHR43727:SF2">
    <property type="entry name" value="GROUP IV DECARBOXYLASE"/>
    <property type="match status" value="1"/>
</dbReference>
<feature type="binding site" evidence="5">
    <location>
        <position position="394"/>
    </location>
    <ligand>
        <name>substrate</name>
    </ligand>
</feature>
<keyword evidence="2 5" id="KW-0210">Decarboxylase</keyword>
<evidence type="ECO:0000256" key="8">
    <source>
        <dbReference type="RuleBase" id="RU003738"/>
    </source>
</evidence>
<feature type="domain" description="Orn/DAP/Arg decarboxylase 2 N-terminal" evidence="10">
    <location>
        <begin position="53"/>
        <end position="301"/>
    </location>
</feature>
<evidence type="ECO:0000313" key="11">
    <source>
        <dbReference type="EMBL" id="KPL78520.1"/>
    </source>
</evidence>
<dbReference type="GO" id="GO:0009089">
    <property type="term" value="P:lysine biosynthetic process via diaminopimelate"/>
    <property type="evidence" value="ECO:0007669"/>
    <property type="project" value="UniProtKB-UniRule"/>
</dbReference>
<dbReference type="NCBIfam" id="TIGR01048">
    <property type="entry name" value="lysA"/>
    <property type="match status" value="1"/>
</dbReference>
<dbReference type="STRING" id="229921.ADN01_14765"/>
<keyword evidence="12" id="KW-1185">Reference proteome</keyword>
<dbReference type="PANTHER" id="PTHR43727">
    <property type="entry name" value="DIAMINOPIMELATE DECARBOXYLASE"/>
    <property type="match status" value="1"/>
</dbReference>
<dbReference type="Proteomes" id="UP000050501">
    <property type="component" value="Unassembled WGS sequence"/>
</dbReference>
<evidence type="ECO:0000313" key="12">
    <source>
        <dbReference type="Proteomes" id="UP000050501"/>
    </source>
</evidence>
<keyword evidence="5 8" id="KW-0457">Lysine biosynthesis</keyword>
<proteinExistence type="inferred from homology"/>
<dbReference type="HAMAP" id="MF_02120">
    <property type="entry name" value="LysA"/>
    <property type="match status" value="1"/>
</dbReference>